<evidence type="ECO:0000313" key="2">
    <source>
        <dbReference type="Proteomes" id="UP000241587"/>
    </source>
</evidence>
<dbReference type="AlphaFoldDB" id="A0A2T4GNG6"/>
<organism evidence="1 2">
    <name type="scientific">Fusarium culmorum</name>
    <dbReference type="NCBI Taxonomy" id="5516"/>
    <lineage>
        <taxon>Eukaryota</taxon>
        <taxon>Fungi</taxon>
        <taxon>Dikarya</taxon>
        <taxon>Ascomycota</taxon>
        <taxon>Pezizomycotina</taxon>
        <taxon>Sordariomycetes</taxon>
        <taxon>Hypocreomycetidae</taxon>
        <taxon>Hypocreales</taxon>
        <taxon>Nectriaceae</taxon>
        <taxon>Fusarium</taxon>
    </lineage>
</organism>
<name>A0A2T4GNG6_FUSCU</name>
<comment type="caution">
    <text evidence="1">The sequence shown here is derived from an EMBL/GenBank/DDBJ whole genome shotgun (WGS) entry which is preliminary data.</text>
</comment>
<accession>A0A2T4GNG6</accession>
<protein>
    <submittedName>
        <fullName evidence="1">Uncharacterized protein</fullName>
    </submittedName>
</protein>
<dbReference type="Proteomes" id="UP000241587">
    <property type="component" value="Unassembled WGS sequence"/>
</dbReference>
<dbReference type="EMBL" id="PVEM01000012">
    <property type="protein sequence ID" value="PTD05000.1"/>
    <property type="molecule type" value="Genomic_DNA"/>
</dbReference>
<gene>
    <name evidence="1" type="ORF">FCULG_00002647</name>
</gene>
<keyword evidence="2" id="KW-1185">Reference proteome</keyword>
<evidence type="ECO:0000313" key="1">
    <source>
        <dbReference type="EMBL" id="PTD05000.1"/>
    </source>
</evidence>
<reference evidence="1 2" key="1">
    <citation type="submission" date="2018-02" db="EMBL/GenBank/DDBJ databases">
        <title>Fusarium culmorum secondary metabolites in fungal-bacterial-plant interactions.</title>
        <authorList>
            <person name="Schmidt R."/>
        </authorList>
    </citation>
    <scope>NUCLEOTIDE SEQUENCE [LARGE SCALE GENOMIC DNA]</scope>
    <source>
        <strain evidence="1 2">PV</strain>
    </source>
</reference>
<proteinExistence type="predicted"/>
<sequence>MASSEEQYASRETFLVHAFNSDLVVHDSYGASIAGPPLECLAMGTAMAIYASWEDPEGQVVVRDIVDGATDDKSTFLFTGGSWETHD</sequence>